<dbReference type="InterPro" id="IPR008978">
    <property type="entry name" value="HSP20-like_chaperone"/>
</dbReference>
<dbReference type="EMBL" id="JBGFUD010010421">
    <property type="protein sequence ID" value="MFH4982899.1"/>
    <property type="molecule type" value="Genomic_DNA"/>
</dbReference>
<evidence type="ECO:0000313" key="5">
    <source>
        <dbReference type="Proteomes" id="UP001608902"/>
    </source>
</evidence>
<name>A0ABD6EXL6_9BILA</name>
<dbReference type="PANTHER" id="PTHR13164:SF3">
    <property type="entry name" value="CALCYCLIN-BINDING PROTEIN"/>
    <property type="match status" value="1"/>
</dbReference>
<feature type="compositionally biased region" description="Basic and acidic residues" evidence="1">
    <location>
        <begin position="1"/>
        <end position="22"/>
    </location>
</feature>
<dbReference type="FunFam" id="2.60.40.790:FF:000040">
    <property type="entry name" value="Calcyclin binding protein"/>
    <property type="match status" value="1"/>
</dbReference>
<dbReference type="SUPFAM" id="SSF49764">
    <property type="entry name" value="HSP20-like chaperones"/>
    <property type="match status" value="1"/>
</dbReference>
<dbReference type="PANTHER" id="PTHR13164">
    <property type="entry name" value="CALICYLIN BINDING PROTEIN"/>
    <property type="match status" value="1"/>
</dbReference>
<dbReference type="Pfam" id="PF04969">
    <property type="entry name" value="CS"/>
    <property type="match status" value="1"/>
</dbReference>
<feature type="domain" description="CS" evidence="3">
    <location>
        <begin position="39"/>
        <end position="133"/>
    </location>
</feature>
<dbReference type="InterPro" id="IPR052289">
    <property type="entry name" value="Calcyclin-binding_UBL-bridge"/>
</dbReference>
<protein>
    <recommendedName>
        <fullName evidence="6">Calcyclin-binding protein</fullName>
    </recommendedName>
</protein>
<dbReference type="AlphaFoldDB" id="A0ABD6EXL6"/>
<reference evidence="4 5" key="1">
    <citation type="submission" date="2024-08" db="EMBL/GenBank/DDBJ databases">
        <title>Gnathostoma spinigerum genome.</title>
        <authorList>
            <person name="Gonzalez-Bertolin B."/>
            <person name="Monzon S."/>
            <person name="Zaballos A."/>
            <person name="Jimenez P."/>
            <person name="Dekumyoy P."/>
            <person name="Varona S."/>
            <person name="Cuesta I."/>
            <person name="Sumanam S."/>
            <person name="Adisakwattana P."/>
            <person name="Gasser R.B."/>
            <person name="Hernandez-Gonzalez A."/>
            <person name="Young N.D."/>
            <person name="Perteguer M.J."/>
        </authorList>
    </citation>
    <scope>NUCLEOTIDE SEQUENCE [LARGE SCALE GENOMIC DNA]</scope>
    <source>
        <strain evidence="4">AL3</strain>
        <tissue evidence="4">Liver</tissue>
    </source>
</reference>
<feature type="domain" description="SGS" evidence="2">
    <location>
        <begin position="117"/>
        <end position="192"/>
    </location>
</feature>
<dbReference type="InterPro" id="IPR007052">
    <property type="entry name" value="CS_dom"/>
</dbReference>
<evidence type="ECO:0008006" key="6">
    <source>
        <dbReference type="Google" id="ProtNLM"/>
    </source>
</evidence>
<accession>A0ABD6EXL6</accession>
<dbReference type="CDD" id="cd06468">
    <property type="entry name" value="p23_CacyBP"/>
    <property type="match status" value="1"/>
</dbReference>
<dbReference type="Gene3D" id="2.60.40.790">
    <property type="match status" value="1"/>
</dbReference>
<dbReference type="Proteomes" id="UP001608902">
    <property type="component" value="Unassembled WGS sequence"/>
</dbReference>
<sequence length="192" mass="22236">MKKVKEMEANEEQALRNDDGTGKHMVPHPGLTVAPLPMVKITNYAWDQNDKFVKLYLTMPGIQAATAEQVVVKFTEKSVDVSTVNIEGKDYSLAIKELLNDIDPEKSTYKQKENMLLVMLKKQKETESWKYLTKAEDNANKPNIPKFDEKSDPQESLMDMMREMYEKGDDEMKRTIRKSFYESQNKMKNSDI</sequence>
<gene>
    <name evidence="4" type="ORF">AB6A40_009608</name>
</gene>
<dbReference type="PROSITE" id="PS51203">
    <property type="entry name" value="CS"/>
    <property type="match status" value="1"/>
</dbReference>
<proteinExistence type="predicted"/>
<dbReference type="InterPro" id="IPR037893">
    <property type="entry name" value="CS_CacyBP"/>
</dbReference>
<organism evidence="4 5">
    <name type="scientific">Gnathostoma spinigerum</name>
    <dbReference type="NCBI Taxonomy" id="75299"/>
    <lineage>
        <taxon>Eukaryota</taxon>
        <taxon>Metazoa</taxon>
        <taxon>Ecdysozoa</taxon>
        <taxon>Nematoda</taxon>
        <taxon>Chromadorea</taxon>
        <taxon>Rhabditida</taxon>
        <taxon>Spirurina</taxon>
        <taxon>Gnathostomatomorpha</taxon>
        <taxon>Gnathostomatoidea</taxon>
        <taxon>Gnathostomatidae</taxon>
        <taxon>Gnathostoma</taxon>
    </lineage>
</organism>
<comment type="caution">
    <text evidence="4">The sequence shown here is derived from an EMBL/GenBank/DDBJ whole genome shotgun (WGS) entry which is preliminary data.</text>
</comment>
<evidence type="ECO:0000313" key="4">
    <source>
        <dbReference type="EMBL" id="MFH4982899.1"/>
    </source>
</evidence>
<evidence type="ECO:0000256" key="1">
    <source>
        <dbReference type="SAM" id="MobiDB-lite"/>
    </source>
</evidence>
<evidence type="ECO:0000259" key="3">
    <source>
        <dbReference type="PROSITE" id="PS51203"/>
    </source>
</evidence>
<keyword evidence="5" id="KW-1185">Reference proteome</keyword>
<evidence type="ECO:0000259" key="2">
    <source>
        <dbReference type="PROSITE" id="PS51048"/>
    </source>
</evidence>
<dbReference type="InterPro" id="IPR007699">
    <property type="entry name" value="SGS_dom"/>
</dbReference>
<dbReference type="PROSITE" id="PS51048">
    <property type="entry name" value="SGS"/>
    <property type="match status" value="1"/>
</dbReference>
<feature type="region of interest" description="Disordered" evidence="1">
    <location>
        <begin position="1"/>
        <end position="24"/>
    </location>
</feature>